<name>A0A3E0TQ81_9GAMM</name>
<dbReference type="SUPFAM" id="SSF53067">
    <property type="entry name" value="Actin-like ATPase domain"/>
    <property type="match status" value="2"/>
</dbReference>
<proteinExistence type="inferred from homology"/>
<evidence type="ECO:0000256" key="1">
    <source>
        <dbReference type="ARBA" id="ARBA00008748"/>
    </source>
</evidence>
<evidence type="ECO:0000256" key="10">
    <source>
        <dbReference type="RuleBase" id="RU003835"/>
    </source>
</evidence>
<feature type="binding site" evidence="9">
    <location>
        <position position="89"/>
    </location>
    <ligand>
        <name>substrate</name>
    </ligand>
</feature>
<evidence type="ECO:0000256" key="7">
    <source>
        <dbReference type="ARBA" id="ARBA00022840"/>
    </source>
</evidence>
<evidence type="ECO:0000256" key="9">
    <source>
        <dbReference type="HAMAP-Rule" id="MF_00020"/>
    </source>
</evidence>
<gene>
    <name evidence="9" type="primary">ackA</name>
    <name evidence="11" type="ORF">DXX93_09275</name>
</gene>
<dbReference type="GO" id="GO:0008776">
    <property type="term" value="F:acetate kinase activity"/>
    <property type="evidence" value="ECO:0007669"/>
    <property type="project" value="UniProtKB-UniRule"/>
</dbReference>
<feature type="binding site" evidence="9">
    <location>
        <position position="384"/>
    </location>
    <ligand>
        <name>Mg(2+)</name>
        <dbReference type="ChEBI" id="CHEBI:18420"/>
    </ligand>
</feature>
<dbReference type="NCBIfam" id="TIGR00016">
    <property type="entry name" value="ackA"/>
    <property type="match status" value="1"/>
</dbReference>
<keyword evidence="3 9" id="KW-0808">Transferase</keyword>
<comment type="similarity">
    <text evidence="1 9 10">Belongs to the acetokinase family.</text>
</comment>
<feature type="binding site" evidence="9">
    <location>
        <position position="17"/>
    </location>
    <ligand>
        <name>ATP</name>
        <dbReference type="ChEBI" id="CHEBI:30616"/>
    </ligand>
</feature>
<evidence type="ECO:0000256" key="3">
    <source>
        <dbReference type="ARBA" id="ARBA00022679"/>
    </source>
</evidence>
<dbReference type="InterPro" id="IPR023865">
    <property type="entry name" value="Aliphatic_acid_kinase_CS"/>
</dbReference>
<comment type="function">
    <text evidence="9">Catalyzes the formation of acetyl phosphate from acetate and ATP. Can also catalyze the reverse reaction.</text>
</comment>
<feature type="binding site" evidence="9">
    <location>
        <begin position="330"/>
        <end position="334"/>
    </location>
    <ligand>
        <name>ATP</name>
        <dbReference type="ChEBI" id="CHEBI:30616"/>
    </ligand>
</feature>
<feature type="active site" description="Proton donor/acceptor" evidence="9">
    <location>
        <position position="146"/>
    </location>
</feature>
<keyword evidence="8 9" id="KW-0460">Magnesium</keyword>
<feature type="binding site" evidence="9">
    <location>
        <begin position="281"/>
        <end position="283"/>
    </location>
    <ligand>
        <name>ATP</name>
        <dbReference type="ChEBI" id="CHEBI:30616"/>
    </ligand>
</feature>
<evidence type="ECO:0000256" key="5">
    <source>
        <dbReference type="ARBA" id="ARBA00022741"/>
    </source>
</evidence>
<dbReference type="GO" id="GO:0005829">
    <property type="term" value="C:cytosol"/>
    <property type="evidence" value="ECO:0007669"/>
    <property type="project" value="TreeGrafter"/>
</dbReference>
<reference evidence="11 12" key="1">
    <citation type="submission" date="2018-08" db="EMBL/GenBank/DDBJ databases">
        <title>Thalassotalea euphylliae genome.</title>
        <authorList>
            <person name="Summers S."/>
            <person name="Rice S.A."/>
            <person name="Freckelton M.L."/>
            <person name="Nedved B.T."/>
            <person name="Hadfield M.G."/>
        </authorList>
    </citation>
    <scope>NUCLEOTIDE SEQUENCE [LARGE SCALE GENOMIC DNA]</scope>
    <source>
        <strain evidence="11 12">H1</strain>
    </source>
</reference>
<evidence type="ECO:0000313" key="12">
    <source>
        <dbReference type="Proteomes" id="UP000256478"/>
    </source>
</evidence>
<evidence type="ECO:0000256" key="8">
    <source>
        <dbReference type="ARBA" id="ARBA00022842"/>
    </source>
</evidence>
<evidence type="ECO:0000313" key="11">
    <source>
        <dbReference type="EMBL" id="REL26746.1"/>
    </source>
</evidence>
<dbReference type="PANTHER" id="PTHR21060:SF21">
    <property type="entry name" value="ACETATE KINASE"/>
    <property type="match status" value="1"/>
</dbReference>
<dbReference type="Proteomes" id="UP000256478">
    <property type="component" value="Unassembled WGS sequence"/>
</dbReference>
<feature type="site" description="Transition state stabilizer" evidence="9">
    <location>
        <position position="178"/>
    </location>
</feature>
<keyword evidence="4 9" id="KW-0479">Metal-binding</keyword>
<sequence>MTKQTILVINCGSSSLKFALIDVATKEESLSGLAQRLGSEQASITIKYKGDKQTMALTAPYLHQAALAKLIEFLKTNSLTDSIVAIGHRVVHGGEEYHLPTLITEKVMAQLKKLSNLAPLHNPANIIGIEAALAAFEHLPQVAVFDTAFHQSIPNKAFLYAVPQKLYKEHSIRKYGFHGTSHYFVSREAANMLGKDINELSLVTVHLGNGCSLAAIEAGQSVDTSMGFTPLAGVTMGTRSGDIDPGVIFHLTSHCGYTVEQVDAMLNKESGLLGLSGISNDCRTLEEQALEENNPQAKLALDVFSFTIAKSLAAMTVSLSKLDGIVFTGGIGENSDYVRDQVIKQLSVLGLSLNEALNAQAIRGKSLNIATEQSPAILVVPTNEEWVIANQTHQLIQE</sequence>
<dbReference type="PROSITE" id="PS01076">
    <property type="entry name" value="ACETATE_KINASE_2"/>
    <property type="match status" value="1"/>
</dbReference>
<dbReference type="EMBL" id="QUOU01000001">
    <property type="protein sequence ID" value="REL26746.1"/>
    <property type="molecule type" value="Genomic_DNA"/>
</dbReference>
<dbReference type="PIRSF" id="PIRSF000722">
    <property type="entry name" value="Acetate_prop_kin"/>
    <property type="match status" value="1"/>
</dbReference>
<dbReference type="AlphaFoldDB" id="A0A3E0TQ81"/>
<dbReference type="InterPro" id="IPR004372">
    <property type="entry name" value="Ac/propionate_kinase"/>
</dbReference>
<dbReference type="UniPathway" id="UPA00340">
    <property type="reaction ID" value="UER00458"/>
</dbReference>
<feature type="binding site" evidence="9">
    <location>
        <begin position="206"/>
        <end position="210"/>
    </location>
    <ligand>
        <name>ATP</name>
        <dbReference type="ChEBI" id="CHEBI:30616"/>
    </ligand>
</feature>
<protein>
    <recommendedName>
        <fullName evidence="9">Acetate kinase</fullName>
        <ecNumber evidence="9">2.7.2.1</ecNumber>
    </recommendedName>
    <alternativeName>
        <fullName evidence="9">Acetokinase</fullName>
    </alternativeName>
</protein>
<dbReference type="RefSeq" id="WP_116007856.1">
    <property type="nucleotide sequence ID" value="NZ_QUOU01000001.1"/>
</dbReference>
<evidence type="ECO:0000256" key="2">
    <source>
        <dbReference type="ARBA" id="ARBA00022490"/>
    </source>
</evidence>
<dbReference type="GO" id="GO:0006085">
    <property type="term" value="P:acetyl-CoA biosynthetic process"/>
    <property type="evidence" value="ECO:0007669"/>
    <property type="project" value="UniProtKB-UniRule"/>
</dbReference>
<dbReference type="InterPro" id="IPR043129">
    <property type="entry name" value="ATPase_NBD"/>
</dbReference>
<comment type="cofactor">
    <cofactor evidence="9">
        <name>Mg(2+)</name>
        <dbReference type="ChEBI" id="CHEBI:18420"/>
    </cofactor>
    <cofactor evidence="9">
        <name>Mn(2+)</name>
        <dbReference type="ChEBI" id="CHEBI:29035"/>
    </cofactor>
    <text evidence="9">Mg(2+). Can also accept Mn(2+).</text>
</comment>
<dbReference type="InterPro" id="IPR000890">
    <property type="entry name" value="Aliphatic_acid_kin_short-chain"/>
</dbReference>
<dbReference type="GO" id="GO:0000287">
    <property type="term" value="F:magnesium ion binding"/>
    <property type="evidence" value="ECO:0007669"/>
    <property type="project" value="UniProtKB-UniRule"/>
</dbReference>
<dbReference type="GO" id="GO:0006083">
    <property type="term" value="P:acetate metabolic process"/>
    <property type="evidence" value="ECO:0007669"/>
    <property type="project" value="TreeGrafter"/>
</dbReference>
<keyword evidence="7 9" id="KW-0067">ATP-binding</keyword>
<keyword evidence="5 9" id="KW-0547">Nucleotide-binding</keyword>
<accession>A0A3E0TQ81</accession>
<dbReference type="PANTHER" id="PTHR21060">
    <property type="entry name" value="ACETATE KINASE"/>
    <property type="match status" value="1"/>
</dbReference>
<organism evidence="11 12">
    <name type="scientific">Thalassotalea euphylliae</name>
    <dbReference type="NCBI Taxonomy" id="1655234"/>
    <lineage>
        <taxon>Bacteria</taxon>
        <taxon>Pseudomonadati</taxon>
        <taxon>Pseudomonadota</taxon>
        <taxon>Gammaproteobacteria</taxon>
        <taxon>Alteromonadales</taxon>
        <taxon>Colwelliaceae</taxon>
        <taxon>Thalassotalea</taxon>
    </lineage>
</organism>
<keyword evidence="2 9" id="KW-0963">Cytoplasm</keyword>
<comment type="caution">
    <text evidence="11">The sequence shown here is derived from an EMBL/GenBank/DDBJ whole genome shotgun (WGS) entry which is preliminary data.</text>
</comment>
<comment type="subcellular location">
    <subcellularLocation>
        <location evidence="9">Cytoplasm</location>
    </subcellularLocation>
</comment>
<dbReference type="PRINTS" id="PR00471">
    <property type="entry name" value="ACETATEKNASE"/>
</dbReference>
<comment type="pathway">
    <text evidence="9">Metabolic intermediate biosynthesis; acetyl-CoA biosynthesis; acetyl-CoA from acetate: step 1/2.</text>
</comment>
<comment type="catalytic activity">
    <reaction evidence="9">
        <text>acetate + ATP = acetyl phosphate + ADP</text>
        <dbReference type="Rhea" id="RHEA:11352"/>
        <dbReference type="ChEBI" id="CHEBI:22191"/>
        <dbReference type="ChEBI" id="CHEBI:30089"/>
        <dbReference type="ChEBI" id="CHEBI:30616"/>
        <dbReference type="ChEBI" id="CHEBI:456216"/>
        <dbReference type="EC" id="2.7.2.1"/>
    </reaction>
</comment>
<evidence type="ECO:0000256" key="4">
    <source>
        <dbReference type="ARBA" id="ARBA00022723"/>
    </source>
</evidence>
<dbReference type="Gene3D" id="3.30.420.40">
    <property type="match status" value="2"/>
</dbReference>
<dbReference type="OrthoDB" id="9802453at2"/>
<dbReference type="HAMAP" id="MF_00020">
    <property type="entry name" value="Acetate_kinase"/>
    <property type="match status" value="1"/>
</dbReference>
<dbReference type="PROSITE" id="PS01075">
    <property type="entry name" value="ACETATE_KINASE_1"/>
    <property type="match status" value="1"/>
</dbReference>
<dbReference type="Pfam" id="PF00871">
    <property type="entry name" value="Acetate_kinase"/>
    <property type="match status" value="1"/>
</dbReference>
<dbReference type="CDD" id="cd24010">
    <property type="entry name" value="ASKHA_NBD_AcK_PK"/>
    <property type="match status" value="1"/>
</dbReference>
<feature type="binding site" evidence="9">
    <location>
        <position position="10"/>
    </location>
    <ligand>
        <name>Mg(2+)</name>
        <dbReference type="ChEBI" id="CHEBI:18420"/>
    </ligand>
</feature>
<feature type="site" description="Transition state stabilizer" evidence="9">
    <location>
        <position position="239"/>
    </location>
</feature>
<dbReference type="GO" id="GO:0005524">
    <property type="term" value="F:ATP binding"/>
    <property type="evidence" value="ECO:0007669"/>
    <property type="project" value="UniProtKB-KW"/>
</dbReference>
<evidence type="ECO:0000256" key="6">
    <source>
        <dbReference type="ARBA" id="ARBA00022777"/>
    </source>
</evidence>
<dbReference type="EC" id="2.7.2.1" evidence="9"/>
<comment type="subunit">
    <text evidence="9">Homodimer.</text>
</comment>
<keyword evidence="6 9" id="KW-0418">Kinase</keyword>